<dbReference type="GO" id="GO:0008324">
    <property type="term" value="F:monoatomic cation transmembrane transporter activity"/>
    <property type="evidence" value="ECO:0007669"/>
    <property type="project" value="InterPro"/>
</dbReference>
<dbReference type="AlphaFoldDB" id="A0A6J4IIT8"/>
<protein>
    <submittedName>
        <fullName evidence="10">Cobalt-zinc-cadmium resistance protein</fullName>
    </submittedName>
</protein>
<dbReference type="InterPro" id="IPR058533">
    <property type="entry name" value="Cation_efflux_TM"/>
</dbReference>
<evidence type="ECO:0000256" key="7">
    <source>
        <dbReference type="SAM" id="Phobius"/>
    </source>
</evidence>
<dbReference type="NCBIfam" id="TIGR01297">
    <property type="entry name" value="CDF"/>
    <property type="match status" value="1"/>
</dbReference>
<dbReference type="PANTHER" id="PTHR43840:SF15">
    <property type="entry name" value="MITOCHONDRIAL METAL TRANSPORTER 1-RELATED"/>
    <property type="match status" value="1"/>
</dbReference>
<keyword evidence="4 7" id="KW-0812">Transmembrane</keyword>
<sequence>MEPLTRTRVSHPAQKGLRATLLSIVANLGMVAIKALAGYFGNSYALIADAIESASDVFTSFIVWIGLRAASKEPDQDHPYGHGKAEPLATIVVALSLIAAAIFISIQSVEHIITPHRAPAPFTLILLIIIILVKESLYRYSNRVGSEIESAAVKADAWHHRSDAITSLTAAIGIAIALIGGPGYESADDWAALIASVIIVINAYRIFMPAFTEIMDAAPPSAFADEIRLIAATVPGVQGLDKCLVRKMGFEYFVDLHVIVNASLTVKEGHDIAHAVKAEIMRGKPSVYDVLVHIEPTED</sequence>
<accession>A0A6J4IIT8</accession>
<dbReference type="SUPFAM" id="SSF161111">
    <property type="entry name" value="Cation efflux protein transmembrane domain-like"/>
    <property type="match status" value="1"/>
</dbReference>
<evidence type="ECO:0000256" key="1">
    <source>
        <dbReference type="ARBA" id="ARBA00004141"/>
    </source>
</evidence>
<evidence type="ECO:0000259" key="8">
    <source>
        <dbReference type="Pfam" id="PF01545"/>
    </source>
</evidence>
<dbReference type="Pfam" id="PF01545">
    <property type="entry name" value="Cation_efflux"/>
    <property type="match status" value="1"/>
</dbReference>
<evidence type="ECO:0000259" key="9">
    <source>
        <dbReference type="Pfam" id="PF16916"/>
    </source>
</evidence>
<comment type="subcellular location">
    <subcellularLocation>
        <location evidence="1">Membrane</location>
        <topology evidence="1">Multi-pass membrane protein</topology>
    </subcellularLocation>
</comment>
<organism evidence="10">
    <name type="scientific">uncultured Adhaeribacter sp</name>
    <dbReference type="NCBI Taxonomy" id="448109"/>
    <lineage>
        <taxon>Bacteria</taxon>
        <taxon>Pseudomonadati</taxon>
        <taxon>Bacteroidota</taxon>
        <taxon>Cytophagia</taxon>
        <taxon>Cytophagales</taxon>
        <taxon>Hymenobacteraceae</taxon>
        <taxon>Adhaeribacter</taxon>
        <taxon>environmental samples</taxon>
    </lineage>
</organism>
<gene>
    <name evidence="10" type="ORF">AVDCRST_MAG95-1896</name>
</gene>
<feature type="transmembrane region" description="Helical" evidence="7">
    <location>
        <begin position="21"/>
        <end position="40"/>
    </location>
</feature>
<evidence type="ECO:0000256" key="4">
    <source>
        <dbReference type="ARBA" id="ARBA00022692"/>
    </source>
</evidence>
<dbReference type="GO" id="GO:0016020">
    <property type="term" value="C:membrane"/>
    <property type="evidence" value="ECO:0007669"/>
    <property type="project" value="UniProtKB-SubCell"/>
</dbReference>
<dbReference type="InterPro" id="IPR027470">
    <property type="entry name" value="Cation_efflux_CTD"/>
</dbReference>
<proteinExistence type="inferred from homology"/>
<feature type="domain" description="Cation efflux protein cytoplasmic" evidence="9">
    <location>
        <begin position="219"/>
        <end position="296"/>
    </location>
</feature>
<dbReference type="Gene3D" id="3.30.70.1350">
    <property type="entry name" value="Cation efflux protein, cytoplasmic domain"/>
    <property type="match status" value="1"/>
</dbReference>
<keyword evidence="5 7" id="KW-1133">Transmembrane helix</keyword>
<keyword evidence="3" id="KW-0813">Transport</keyword>
<feature type="transmembrane region" description="Helical" evidence="7">
    <location>
        <begin position="88"/>
        <end position="106"/>
    </location>
</feature>
<keyword evidence="6 7" id="KW-0472">Membrane</keyword>
<dbReference type="Pfam" id="PF16916">
    <property type="entry name" value="ZT_dimer"/>
    <property type="match status" value="1"/>
</dbReference>
<evidence type="ECO:0000256" key="6">
    <source>
        <dbReference type="ARBA" id="ARBA00023136"/>
    </source>
</evidence>
<dbReference type="PANTHER" id="PTHR43840">
    <property type="entry name" value="MITOCHONDRIAL METAL TRANSPORTER 1-RELATED"/>
    <property type="match status" value="1"/>
</dbReference>
<dbReference type="InterPro" id="IPR002524">
    <property type="entry name" value="Cation_efflux"/>
</dbReference>
<dbReference type="Gene3D" id="1.20.1510.10">
    <property type="entry name" value="Cation efflux protein transmembrane domain"/>
    <property type="match status" value="1"/>
</dbReference>
<dbReference type="InterPro" id="IPR050291">
    <property type="entry name" value="CDF_Transporter"/>
</dbReference>
<evidence type="ECO:0000313" key="10">
    <source>
        <dbReference type="EMBL" id="CAA9251629.1"/>
    </source>
</evidence>
<feature type="transmembrane region" description="Helical" evidence="7">
    <location>
        <begin position="46"/>
        <end position="67"/>
    </location>
</feature>
<dbReference type="InterPro" id="IPR027469">
    <property type="entry name" value="Cation_efflux_TMD_sf"/>
</dbReference>
<dbReference type="EMBL" id="CADCTJ010000593">
    <property type="protein sequence ID" value="CAA9251629.1"/>
    <property type="molecule type" value="Genomic_DNA"/>
</dbReference>
<feature type="domain" description="Cation efflux protein transmembrane" evidence="8">
    <location>
        <begin position="21"/>
        <end position="215"/>
    </location>
</feature>
<reference evidence="10" key="1">
    <citation type="submission" date="2020-02" db="EMBL/GenBank/DDBJ databases">
        <authorList>
            <person name="Meier V. D."/>
        </authorList>
    </citation>
    <scope>NUCLEOTIDE SEQUENCE</scope>
    <source>
        <strain evidence="10">AVDCRST_MAG95</strain>
    </source>
</reference>
<evidence type="ECO:0000256" key="2">
    <source>
        <dbReference type="ARBA" id="ARBA00008114"/>
    </source>
</evidence>
<evidence type="ECO:0000256" key="5">
    <source>
        <dbReference type="ARBA" id="ARBA00022989"/>
    </source>
</evidence>
<dbReference type="InterPro" id="IPR036837">
    <property type="entry name" value="Cation_efflux_CTD_sf"/>
</dbReference>
<feature type="transmembrane region" description="Helical" evidence="7">
    <location>
        <begin position="118"/>
        <end position="133"/>
    </location>
</feature>
<dbReference type="SUPFAM" id="SSF160240">
    <property type="entry name" value="Cation efflux protein cytoplasmic domain-like"/>
    <property type="match status" value="1"/>
</dbReference>
<feature type="transmembrane region" description="Helical" evidence="7">
    <location>
        <begin position="190"/>
        <end position="207"/>
    </location>
</feature>
<name>A0A6J4IIT8_9BACT</name>
<dbReference type="FunFam" id="1.20.1510.10:FF:000006">
    <property type="entry name" value="Divalent cation efflux transporter"/>
    <property type="match status" value="1"/>
</dbReference>
<comment type="similarity">
    <text evidence="2">Belongs to the cation diffusion facilitator (CDF) transporter (TC 2.A.4) family.</text>
</comment>
<feature type="transmembrane region" description="Helical" evidence="7">
    <location>
        <begin position="164"/>
        <end position="184"/>
    </location>
</feature>
<evidence type="ECO:0000256" key="3">
    <source>
        <dbReference type="ARBA" id="ARBA00022448"/>
    </source>
</evidence>